<evidence type="ECO:0000313" key="2">
    <source>
        <dbReference type="Proteomes" id="UP000053797"/>
    </source>
</evidence>
<reference evidence="1 2" key="1">
    <citation type="journal article" date="2015" name="Int. J. Syst. Evol. Microbiol.">
        <title>Exiguobacterium enclense sp. nov., isolated from sediment.</title>
        <authorList>
            <person name="Dastager S.G."/>
            <person name="Mawlankar R."/>
            <person name="Sonalkar V.V."/>
            <person name="Thorat M.N."/>
            <person name="Mual P."/>
            <person name="Verma A."/>
            <person name="Krishnamurthi S."/>
            <person name="Tang S.K."/>
            <person name="Li W.J."/>
        </authorList>
    </citation>
    <scope>NUCLEOTIDE SEQUENCE [LARGE SCALE GENOMIC DNA]</scope>
    <source>
        <strain evidence="1 2">NIO-1109</strain>
    </source>
</reference>
<dbReference type="EMBL" id="LNQL01000007">
    <property type="protein sequence ID" value="KSU47728.1"/>
    <property type="molecule type" value="Genomic_DNA"/>
</dbReference>
<dbReference type="AlphaFoldDB" id="A0A0V8GBR3"/>
<proteinExistence type="predicted"/>
<evidence type="ECO:0008006" key="3">
    <source>
        <dbReference type="Google" id="ProtNLM"/>
    </source>
</evidence>
<dbReference type="PANTHER" id="PTHR33795">
    <property type="entry name" value="INSERTION ELEMENT IS150 PROTEIN INSJ"/>
    <property type="match status" value="1"/>
</dbReference>
<name>A0A0V8GBR3_9BACL</name>
<dbReference type="GO" id="GO:0043565">
    <property type="term" value="F:sequence-specific DNA binding"/>
    <property type="evidence" value="ECO:0007669"/>
    <property type="project" value="InterPro"/>
</dbReference>
<accession>A0A0V8GBR3</accession>
<evidence type="ECO:0000313" key="1">
    <source>
        <dbReference type="EMBL" id="KSU47728.1"/>
    </source>
</evidence>
<organism evidence="1 2">
    <name type="scientific">Exiguobacterium indicum</name>
    <dbReference type="NCBI Taxonomy" id="296995"/>
    <lineage>
        <taxon>Bacteria</taxon>
        <taxon>Bacillati</taxon>
        <taxon>Bacillota</taxon>
        <taxon>Bacilli</taxon>
        <taxon>Bacillales</taxon>
        <taxon>Bacillales Family XII. Incertae Sedis</taxon>
        <taxon>Exiguobacterium</taxon>
    </lineage>
</organism>
<dbReference type="InterPro" id="IPR052057">
    <property type="entry name" value="IS150/IS1296_orfA-like"/>
</dbReference>
<dbReference type="PANTHER" id="PTHR33795:SF1">
    <property type="entry name" value="INSERTION ELEMENT IS150 PROTEIN INSJ"/>
    <property type="match status" value="1"/>
</dbReference>
<sequence>MVKYTKAFKVQVAERYLTGREGYRGVAIEFGIARGLIREWSRLYERWGETIFDPSYTSHSLAFKLEVLNDMVTNRLSNIEAAVKYRIFSNVTSRPPA</sequence>
<dbReference type="Proteomes" id="UP000053797">
    <property type="component" value="Unassembled WGS sequence"/>
</dbReference>
<gene>
    <name evidence="1" type="ORF">AS033_15875</name>
</gene>
<protein>
    <recommendedName>
        <fullName evidence="3">Transposase</fullName>
    </recommendedName>
</protein>
<dbReference type="InterPro" id="IPR010921">
    <property type="entry name" value="Trp_repressor/repl_initiator"/>
</dbReference>
<comment type="caution">
    <text evidence="1">The sequence shown here is derived from an EMBL/GenBank/DDBJ whole genome shotgun (WGS) entry which is preliminary data.</text>
</comment>
<dbReference type="SUPFAM" id="SSF48295">
    <property type="entry name" value="TrpR-like"/>
    <property type="match status" value="1"/>
</dbReference>